<dbReference type="Proteomes" id="UP000007060">
    <property type="component" value="Unassembled WGS sequence"/>
</dbReference>
<accession>A6ZSZ6</accession>
<evidence type="ECO:0000313" key="1">
    <source>
        <dbReference type="EMBL" id="EDN62327.1"/>
    </source>
</evidence>
<comment type="caution">
    <text evidence="1">The sequence shown here is derived from an EMBL/GenBank/DDBJ whole genome shotgun (WGS) entry which is preliminary data.</text>
</comment>
<reference evidence="1 2" key="1">
    <citation type="journal article" date="2007" name="Proc. Natl. Acad. Sci. U.S.A.">
        <title>Genome sequencing and comparative analysis of Saccharomyces cerevisiae strain YJM789.</title>
        <authorList>
            <person name="Wei W."/>
            <person name="McCusker J.H."/>
            <person name="Hyman R.W."/>
            <person name="Jones T."/>
            <person name="Ning Y."/>
            <person name="Cao Z."/>
            <person name="Gu Z."/>
            <person name="Bruno D."/>
            <person name="Miranda M."/>
            <person name="Nguyen M."/>
            <person name="Wilhelmy J."/>
            <person name="Komp C."/>
            <person name="Tamse R."/>
            <person name="Wang X."/>
            <person name="Jia P."/>
            <person name="Luedi P."/>
            <person name="Oefner P.J."/>
            <person name="David L."/>
            <person name="Dietrich F.S."/>
            <person name="Li Y."/>
            <person name="Davis R.W."/>
            <person name="Steinmetz L.M."/>
        </authorList>
    </citation>
    <scope>NUCLEOTIDE SEQUENCE [LARGE SCALE GENOMIC DNA]</scope>
    <source>
        <strain evidence="1 2">YJM789</strain>
    </source>
</reference>
<evidence type="ECO:0000313" key="2">
    <source>
        <dbReference type="Proteomes" id="UP000007060"/>
    </source>
</evidence>
<proteinExistence type="predicted"/>
<protein>
    <submittedName>
        <fullName evidence="1">Conserved protein</fullName>
    </submittedName>
</protein>
<name>A6ZSZ6_YEAS7</name>
<gene>
    <name evidence="1" type="ORF">SCY_2480</name>
</gene>
<dbReference type="EMBL" id="AAFW02000082">
    <property type="protein sequence ID" value="EDN62327.1"/>
    <property type="molecule type" value="Genomic_DNA"/>
</dbReference>
<dbReference type="AlphaFoldDB" id="A6ZSZ6"/>
<dbReference type="HOGENOM" id="CLU_3069999_0_0_1"/>
<organism evidence="1 2">
    <name type="scientific">Saccharomyces cerevisiae (strain YJM789)</name>
    <name type="common">Baker's yeast</name>
    <dbReference type="NCBI Taxonomy" id="307796"/>
    <lineage>
        <taxon>Eukaryota</taxon>
        <taxon>Fungi</taxon>
        <taxon>Dikarya</taxon>
        <taxon>Ascomycota</taxon>
        <taxon>Saccharomycotina</taxon>
        <taxon>Saccharomycetes</taxon>
        <taxon>Saccharomycetales</taxon>
        <taxon>Saccharomycetaceae</taxon>
        <taxon>Saccharomyces</taxon>
    </lineage>
</organism>
<dbReference type="OrthoDB" id="10268588at2759"/>
<sequence>MRLSLYSCCLCIGARRIPTPCLFSYIFTPNLAHFHSPLRSSGFRPAGATRFYS</sequence>